<keyword evidence="2" id="KW-1185">Reference proteome</keyword>
<evidence type="ECO:0000313" key="2">
    <source>
        <dbReference type="Proteomes" id="UP001519460"/>
    </source>
</evidence>
<dbReference type="AlphaFoldDB" id="A0ABD0LBR2"/>
<name>A0ABD0LBR2_9CAEN</name>
<dbReference type="EMBL" id="JACVVK020000066">
    <property type="protein sequence ID" value="KAK7496599.1"/>
    <property type="molecule type" value="Genomic_DNA"/>
</dbReference>
<evidence type="ECO:0000313" key="1">
    <source>
        <dbReference type="EMBL" id="KAK7496599.1"/>
    </source>
</evidence>
<comment type="caution">
    <text evidence="1">The sequence shown here is derived from an EMBL/GenBank/DDBJ whole genome shotgun (WGS) entry which is preliminary data.</text>
</comment>
<proteinExistence type="predicted"/>
<reference evidence="1 2" key="1">
    <citation type="journal article" date="2023" name="Sci. Data">
        <title>Genome assembly of the Korean intertidal mud-creeper Batillaria attramentaria.</title>
        <authorList>
            <person name="Patra A.K."/>
            <person name="Ho P.T."/>
            <person name="Jun S."/>
            <person name="Lee S.J."/>
            <person name="Kim Y."/>
            <person name="Won Y.J."/>
        </authorList>
    </citation>
    <scope>NUCLEOTIDE SEQUENCE [LARGE SCALE GENOMIC DNA]</scope>
    <source>
        <strain evidence="1">Wonlab-2016</strain>
    </source>
</reference>
<gene>
    <name evidence="1" type="ORF">BaRGS_00012251</name>
</gene>
<dbReference type="Proteomes" id="UP001519460">
    <property type="component" value="Unassembled WGS sequence"/>
</dbReference>
<organism evidence="1 2">
    <name type="scientific">Batillaria attramentaria</name>
    <dbReference type="NCBI Taxonomy" id="370345"/>
    <lineage>
        <taxon>Eukaryota</taxon>
        <taxon>Metazoa</taxon>
        <taxon>Spiralia</taxon>
        <taxon>Lophotrochozoa</taxon>
        <taxon>Mollusca</taxon>
        <taxon>Gastropoda</taxon>
        <taxon>Caenogastropoda</taxon>
        <taxon>Sorbeoconcha</taxon>
        <taxon>Cerithioidea</taxon>
        <taxon>Batillariidae</taxon>
        <taxon>Batillaria</taxon>
    </lineage>
</organism>
<accession>A0ABD0LBR2</accession>
<sequence>MEHADPPLPTHGVHGPFILPKLASQLHHKADQLNMLPFYSLSLAAFHAVHDFPVLCDGSPADESAMQEAAYSGQHDKEVAGTTLWA</sequence>
<protein>
    <submittedName>
        <fullName evidence="1">Uncharacterized protein</fullName>
    </submittedName>
</protein>